<evidence type="ECO:0000313" key="2">
    <source>
        <dbReference type="Proteomes" id="UP000887013"/>
    </source>
</evidence>
<gene>
    <name evidence="1" type="ORF">NPIL_595321</name>
</gene>
<sequence length="157" mass="18260">MLDAHFRRTAFVYFVCVSVYPQDSLRFHSKNDPTKKTHQLERSVKFQKERVVWYTKLFNQFLSCNGMLSHSYRVQELALVSFTPKRILSSAQEMYKGTDKHKRKINLLLSIVVIRRGVSGPSGKLLTLTRFPMRRPILSRTADVRGRGRLTLALLEC</sequence>
<dbReference type="Proteomes" id="UP000887013">
    <property type="component" value="Unassembled WGS sequence"/>
</dbReference>
<comment type="caution">
    <text evidence="1">The sequence shown here is derived from an EMBL/GenBank/DDBJ whole genome shotgun (WGS) entry which is preliminary data.</text>
</comment>
<reference evidence="1" key="1">
    <citation type="submission" date="2020-08" db="EMBL/GenBank/DDBJ databases">
        <title>Multicomponent nature underlies the extraordinary mechanical properties of spider dragline silk.</title>
        <authorList>
            <person name="Kono N."/>
            <person name="Nakamura H."/>
            <person name="Mori M."/>
            <person name="Yoshida Y."/>
            <person name="Ohtoshi R."/>
            <person name="Malay A.D."/>
            <person name="Moran D.A.P."/>
            <person name="Tomita M."/>
            <person name="Numata K."/>
            <person name="Arakawa K."/>
        </authorList>
    </citation>
    <scope>NUCLEOTIDE SEQUENCE</scope>
</reference>
<accession>A0A8X6N0K7</accession>
<keyword evidence="2" id="KW-1185">Reference proteome</keyword>
<organism evidence="1 2">
    <name type="scientific">Nephila pilipes</name>
    <name type="common">Giant wood spider</name>
    <name type="synonym">Nephila maculata</name>
    <dbReference type="NCBI Taxonomy" id="299642"/>
    <lineage>
        <taxon>Eukaryota</taxon>
        <taxon>Metazoa</taxon>
        <taxon>Ecdysozoa</taxon>
        <taxon>Arthropoda</taxon>
        <taxon>Chelicerata</taxon>
        <taxon>Arachnida</taxon>
        <taxon>Araneae</taxon>
        <taxon>Araneomorphae</taxon>
        <taxon>Entelegynae</taxon>
        <taxon>Araneoidea</taxon>
        <taxon>Nephilidae</taxon>
        <taxon>Nephila</taxon>
    </lineage>
</organism>
<dbReference type="EMBL" id="BMAW01099003">
    <property type="protein sequence ID" value="GFS87770.1"/>
    <property type="molecule type" value="Genomic_DNA"/>
</dbReference>
<dbReference type="AlphaFoldDB" id="A0A8X6N0K7"/>
<evidence type="ECO:0000313" key="1">
    <source>
        <dbReference type="EMBL" id="GFS87770.1"/>
    </source>
</evidence>
<name>A0A8X6N0K7_NEPPI</name>
<protein>
    <submittedName>
        <fullName evidence="1">Uncharacterized protein</fullName>
    </submittedName>
</protein>
<proteinExistence type="predicted"/>